<keyword evidence="3" id="KW-1185">Reference proteome</keyword>
<feature type="region of interest" description="Disordered" evidence="1">
    <location>
        <begin position="1"/>
        <end position="43"/>
    </location>
</feature>
<dbReference type="RefSeq" id="WP_192768629.1">
    <property type="nucleotide sequence ID" value="NZ_JADBEB010000001.1"/>
</dbReference>
<name>A0A927R8T2_9ACTN</name>
<evidence type="ECO:0000256" key="1">
    <source>
        <dbReference type="SAM" id="MobiDB-lite"/>
    </source>
</evidence>
<evidence type="ECO:0000313" key="2">
    <source>
        <dbReference type="EMBL" id="MBE1489091.1"/>
    </source>
</evidence>
<gene>
    <name evidence="2" type="ORF">H4W31_004729</name>
</gene>
<accession>A0A927R8T2</accession>
<dbReference type="AlphaFoldDB" id="A0A927R8T2"/>
<dbReference type="EMBL" id="JADBEB010000001">
    <property type="protein sequence ID" value="MBE1489091.1"/>
    <property type="molecule type" value="Genomic_DNA"/>
</dbReference>
<dbReference type="Proteomes" id="UP000649753">
    <property type="component" value="Unassembled WGS sequence"/>
</dbReference>
<evidence type="ECO:0000313" key="3">
    <source>
        <dbReference type="Proteomes" id="UP000649753"/>
    </source>
</evidence>
<organism evidence="2 3">
    <name type="scientific">Plantactinospora soyae</name>
    <dbReference type="NCBI Taxonomy" id="1544732"/>
    <lineage>
        <taxon>Bacteria</taxon>
        <taxon>Bacillati</taxon>
        <taxon>Actinomycetota</taxon>
        <taxon>Actinomycetes</taxon>
        <taxon>Micromonosporales</taxon>
        <taxon>Micromonosporaceae</taxon>
        <taxon>Plantactinospora</taxon>
    </lineage>
</organism>
<protein>
    <submittedName>
        <fullName evidence="2">Uncharacterized protein</fullName>
    </submittedName>
</protein>
<proteinExistence type="predicted"/>
<feature type="compositionally biased region" description="Low complexity" evidence="1">
    <location>
        <begin position="14"/>
        <end position="24"/>
    </location>
</feature>
<sequence>MSQGPVPGPFRQAVGVPGVPRSVPVPGPASIVDRDDDVDGAGSGHPAVDAMLQAMANAANLPPADQIAQYEDAHRTLRETLATIDQA</sequence>
<comment type="caution">
    <text evidence="2">The sequence shown here is derived from an EMBL/GenBank/DDBJ whole genome shotgun (WGS) entry which is preliminary data.</text>
</comment>
<reference evidence="2" key="1">
    <citation type="submission" date="2020-10" db="EMBL/GenBank/DDBJ databases">
        <title>Sequencing the genomes of 1000 actinobacteria strains.</title>
        <authorList>
            <person name="Klenk H.-P."/>
        </authorList>
    </citation>
    <scope>NUCLEOTIDE SEQUENCE</scope>
    <source>
        <strain evidence="2">DSM 46832</strain>
    </source>
</reference>